<organism evidence="1 2">
    <name type="scientific">Phaeobacter inhibens</name>
    <dbReference type="NCBI Taxonomy" id="221822"/>
    <lineage>
        <taxon>Bacteria</taxon>
        <taxon>Pseudomonadati</taxon>
        <taxon>Pseudomonadota</taxon>
        <taxon>Alphaproteobacteria</taxon>
        <taxon>Rhodobacterales</taxon>
        <taxon>Roseobacteraceae</taxon>
        <taxon>Phaeobacter</taxon>
    </lineage>
</organism>
<dbReference type="Proteomes" id="UP000236536">
    <property type="component" value="Chromosome"/>
</dbReference>
<gene>
    <name evidence="1" type="ORF">PhaeoP66_02293</name>
</gene>
<reference evidence="1 2" key="2">
    <citation type="journal article" date="2017" name="Int. J. Syst. Evol. Microbiol.">
        <title>Adaptation of Surface-Associated Bacteria to the Open Ocean: A Genomically Distinct Subpopulation of Phaeobacter gallaeciensis Colonizes Pacific Mesozooplankton.</title>
        <authorList>
            <person name="Freese H.M."/>
            <person name="Methner A."/>
            <person name="Overmann J."/>
        </authorList>
    </citation>
    <scope>NUCLEOTIDE SEQUENCE [LARGE SCALE GENOMIC DNA]</scope>
    <source>
        <strain evidence="1 2">P66</strain>
    </source>
</reference>
<name>A0ABM6RF71_9RHOB</name>
<sequence length="67" mass="7200">MAGRALSWRSIFWINATADGALGLICHDIWGPLWPLRGIPLSCMGTVGLISAGQARSFRSDTNNEVA</sequence>
<proteinExistence type="predicted"/>
<accession>A0ABM6RF71</accession>
<reference evidence="1 2" key="1">
    <citation type="journal article" date="2017" name="Genome Biol. Evol.">
        <title>Trajectories and Drivers of Genome Evolution in Surface-Associated Marine Phaeobacter.</title>
        <authorList>
            <person name="Freese H.M."/>
            <person name="Sikorski J."/>
            <person name="Bunk B."/>
            <person name="Scheuner C."/>
            <person name="Meier-Kolthoff J.P."/>
            <person name="Sproer C."/>
            <person name="Gram L."/>
            <person name="Overmann J."/>
        </authorList>
    </citation>
    <scope>NUCLEOTIDE SEQUENCE [LARGE SCALE GENOMIC DNA]</scope>
    <source>
        <strain evidence="1 2">P66</strain>
    </source>
</reference>
<keyword evidence="2" id="KW-1185">Reference proteome</keyword>
<protein>
    <submittedName>
        <fullName evidence="1">Uncharacterized protein</fullName>
    </submittedName>
</protein>
<evidence type="ECO:0000313" key="2">
    <source>
        <dbReference type="Proteomes" id="UP000236536"/>
    </source>
</evidence>
<dbReference type="EMBL" id="CP010705">
    <property type="protein sequence ID" value="AUQ95065.1"/>
    <property type="molecule type" value="Genomic_DNA"/>
</dbReference>
<evidence type="ECO:0000313" key="1">
    <source>
        <dbReference type="EMBL" id="AUQ95065.1"/>
    </source>
</evidence>